<sequence>MFRKQLACILSLLPKVTVSWTAQANAPTAASRRACTLGPPPTDRRLAWLAARYSPSLGRGPGRCARSVETA</sequence>
<accession>A0A147BLE9</accession>
<protein>
    <submittedName>
        <fullName evidence="2">Putative secreted protein</fullName>
    </submittedName>
</protein>
<keyword evidence="1" id="KW-0732">Signal</keyword>
<dbReference type="AlphaFoldDB" id="A0A147BLE9"/>
<dbReference type="EMBL" id="GEGO01003810">
    <property type="protein sequence ID" value="JAR91594.1"/>
    <property type="molecule type" value="Transcribed_RNA"/>
</dbReference>
<organism evidence="2">
    <name type="scientific">Ixodes ricinus</name>
    <name type="common">Common tick</name>
    <name type="synonym">Acarus ricinus</name>
    <dbReference type="NCBI Taxonomy" id="34613"/>
    <lineage>
        <taxon>Eukaryota</taxon>
        <taxon>Metazoa</taxon>
        <taxon>Ecdysozoa</taxon>
        <taxon>Arthropoda</taxon>
        <taxon>Chelicerata</taxon>
        <taxon>Arachnida</taxon>
        <taxon>Acari</taxon>
        <taxon>Parasitiformes</taxon>
        <taxon>Ixodida</taxon>
        <taxon>Ixodoidea</taxon>
        <taxon>Ixodidae</taxon>
        <taxon>Ixodinae</taxon>
        <taxon>Ixodes</taxon>
    </lineage>
</organism>
<name>A0A147BLE9_IXORI</name>
<evidence type="ECO:0000256" key="1">
    <source>
        <dbReference type="SAM" id="SignalP"/>
    </source>
</evidence>
<proteinExistence type="predicted"/>
<feature type="chain" id="PRO_5007542725" evidence="1">
    <location>
        <begin position="22"/>
        <end position="71"/>
    </location>
</feature>
<reference evidence="2" key="1">
    <citation type="journal article" date="2018" name="PLoS Negl. Trop. Dis.">
        <title>Sialome diversity of ticks revealed by RNAseq of single tick salivary glands.</title>
        <authorList>
            <person name="Perner J."/>
            <person name="Kropackova S."/>
            <person name="Kopacek P."/>
            <person name="Ribeiro J.M."/>
        </authorList>
    </citation>
    <scope>NUCLEOTIDE SEQUENCE</scope>
    <source>
        <strain evidence="2">Siblings of single egg batch collected in Ceske Budejovice</strain>
        <tissue evidence="2">Salivary glands</tissue>
    </source>
</reference>
<evidence type="ECO:0000313" key="2">
    <source>
        <dbReference type="EMBL" id="JAR91594.1"/>
    </source>
</evidence>
<feature type="signal peptide" evidence="1">
    <location>
        <begin position="1"/>
        <end position="21"/>
    </location>
</feature>